<evidence type="ECO:0000256" key="3">
    <source>
        <dbReference type="ARBA" id="ARBA00022989"/>
    </source>
</evidence>
<feature type="region of interest" description="Disordered" evidence="6">
    <location>
        <begin position="251"/>
        <end position="272"/>
    </location>
</feature>
<keyword evidence="5" id="KW-0406">Ion transport</keyword>
<dbReference type="GO" id="GO:0004888">
    <property type="term" value="F:transmembrane signaling receptor activity"/>
    <property type="evidence" value="ECO:0007669"/>
    <property type="project" value="InterPro"/>
</dbReference>
<comment type="similarity">
    <text evidence="5">Belongs to the ligand-gated ion channel (TC 1.A.9) family.</text>
</comment>
<evidence type="ECO:0000256" key="6">
    <source>
        <dbReference type="SAM" id="MobiDB-lite"/>
    </source>
</evidence>
<feature type="domain" description="Neurotransmitter-gated ion-channel ligand-binding" evidence="7">
    <location>
        <begin position="374"/>
        <end position="590"/>
    </location>
</feature>
<feature type="region of interest" description="Disordered" evidence="6">
    <location>
        <begin position="81"/>
        <end position="129"/>
    </location>
</feature>
<keyword evidence="5" id="KW-0407">Ion channel</keyword>
<keyword evidence="5" id="KW-0813">Transport</keyword>
<gene>
    <name evidence="8" type="ORF">PGLA2088_LOCUS37513</name>
</gene>
<comment type="caution">
    <text evidence="5">Lacks conserved residue(s) required for the propagation of feature annotation.</text>
</comment>
<dbReference type="GO" id="GO:0005230">
    <property type="term" value="F:extracellular ligand-gated monoatomic ion channel activity"/>
    <property type="evidence" value="ECO:0007669"/>
    <property type="project" value="InterPro"/>
</dbReference>
<dbReference type="EMBL" id="CAJNNW010032489">
    <property type="protein sequence ID" value="CAE8713410.1"/>
    <property type="molecule type" value="Genomic_DNA"/>
</dbReference>
<dbReference type="PRINTS" id="PR00252">
    <property type="entry name" value="NRIONCHANNEL"/>
</dbReference>
<protein>
    <recommendedName>
        <fullName evidence="7">Neurotransmitter-gated ion-channel ligand-binding domain-containing protein</fullName>
    </recommendedName>
</protein>
<feature type="compositionally biased region" description="Polar residues" evidence="6">
    <location>
        <begin position="258"/>
        <end position="272"/>
    </location>
</feature>
<dbReference type="InterPro" id="IPR036734">
    <property type="entry name" value="Neur_chan_lig-bd_sf"/>
</dbReference>
<dbReference type="Gene3D" id="1.20.58.390">
    <property type="entry name" value="Neurotransmitter-gated ion-channel transmembrane domain"/>
    <property type="match status" value="1"/>
</dbReference>
<dbReference type="CDD" id="cd18989">
    <property type="entry name" value="LGIC_ECD_cation"/>
    <property type="match status" value="1"/>
</dbReference>
<evidence type="ECO:0000256" key="2">
    <source>
        <dbReference type="ARBA" id="ARBA00022692"/>
    </source>
</evidence>
<evidence type="ECO:0000313" key="9">
    <source>
        <dbReference type="Proteomes" id="UP000626109"/>
    </source>
</evidence>
<dbReference type="InterPro" id="IPR038050">
    <property type="entry name" value="Neuro_actylchol_rec"/>
</dbReference>
<feature type="transmembrane region" description="Helical" evidence="5">
    <location>
        <begin position="737"/>
        <end position="761"/>
    </location>
</feature>
<comment type="subcellular location">
    <subcellularLocation>
        <location evidence="1">Membrane</location>
        <topology evidence="1">Multi-pass membrane protein</topology>
    </subcellularLocation>
</comment>
<keyword evidence="4 5" id="KW-0472">Membrane</keyword>
<dbReference type="PROSITE" id="PS00236">
    <property type="entry name" value="NEUROTR_ION_CHANNEL"/>
    <property type="match status" value="1"/>
</dbReference>
<dbReference type="SUPFAM" id="SSF90112">
    <property type="entry name" value="Neurotransmitter-gated ion-channel transmembrane pore"/>
    <property type="match status" value="1"/>
</dbReference>
<dbReference type="GO" id="GO:0016020">
    <property type="term" value="C:membrane"/>
    <property type="evidence" value="ECO:0007669"/>
    <property type="project" value="UniProtKB-SubCell"/>
</dbReference>
<feature type="compositionally biased region" description="Polar residues" evidence="6">
    <location>
        <begin position="295"/>
        <end position="312"/>
    </location>
</feature>
<feature type="compositionally biased region" description="Low complexity" evidence="6">
    <location>
        <begin position="313"/>
        <end position="322"/>
    </location>
</feature>
<dbReference type="Gene3D" id="2.70.170.10">
    <property type="entry name" value="Neurotransmitter-gated ion-channel ligand-binding domain"/>
    <property type="match status" value="1"/>
</dbReference>
<reference evidence="8" key="1">
    <citation type="submission" date="2021-02" db="EMBL/GenBank/DDBJ databases">
        <authorList>
            <person name="Dougan E. K."/>
            <person name="Rhodes N."/>
            <person name="Thang M."/>
            <person name="Chan C."/>
        </authorList>
    </citation>
    <scope>NUCLEOTIDE SEQUENCE</scope>
</reference>
<feature type="region of interest" description="Disordered" evidence="6">
    <location>
        <begin position="293"/>
        <end position="328"/>
    </location>
</feature>
<sequence length="818" mass="88979">MAMASLQGPRRKESARAFWFSGLRMAKLSRPARGVLLFCLVRGRPTLASNVQEPEPMLPPGAKGSFRLRSGEQLLETSKLAAAPSELAKPVLPKSPPTTDSSESQRNVSQVVGDATASKLRTNRSTAFVKPNTSRTVVVKPNTSTTAIPSAQPIPQPGIKSGSAAKLTHGEHESMALPVGMPDVRGPAPPVAPTVPPHPAQQLSSSSNSTAPPLDNSSSGTAPGALKPQSVNPQANAGNVIAMPAKASFTPAPPFLQPKSQAPFSQPLPTTSAAPLWKQHPLWKQPAAKAILKQKSATTVAPPQKQPQTEQSAQPAAAVLQPVRPPPPRIPPAPGIPVIPAPVPAVVLPEEFRRVELAGGNILSPYTSQGDLDHLWSDLFDHYRKTLPPIPLDGGPLAVGVGINFVKFKDIDEVAGTMNIALCIRLCWDDARLSFDSMKYFNKSWTHQGDKLPVQPQQIWTPDVTVLNGVGGFESLLDIHSSPIVLSDDLFRRQTGVNLLWSRPLDVQVNCEVDMRQYPFDQQSCFIVVGSWTSSRREMLLIPQPFFAEYTIHSSEFQVVNITVHEEDVYTHGTAQMFNEVVYKIVLQRYPHYHLINFILPMLAVTLLTIATMWMNPAAIGPRVNSATKLLLCVVSIIFITARSRPALHGDIWMDRFQSHCLALSMSSVLESLFIDHIKMGGISAVWLPCPDRIDAILRALICGLAAVVICADARQVQETSILDVRSALGTPSTQLLVGFIYLLALCLVTSSAWAFLWLVIPKRWQRRLQGMDEDQTSSCSIGSEAVPLLLHVGGDDDAQKFVQRSAPRSATWSPRLD</sequence>
<proteinExistence type="inferred from homology"/>
<feature type="transmembrane region" description="Helical" evidence="5">
    <location>
        <begin position="595"/>
        <end position="615"/>
    </location>
</feature>
<evidence type="ECO:0000259" key="7">
    <source>
        <dbReference type="Pfam" id="PF02931"/>
    </source>
</evidence>
<feature type="compositionally biased region" description="Polar residues" evidence="6">
    <location>
        <begin position="97"/>
        <end position="110"/>
    </location>
</feature>
<name>A0A813KUH6_POLGL</name>
<evidence type="ECO:0000256" key="4">
    <source>
        <dbReference type="ARBA" id="ARBA00023136"/>
    </source>
</evidence>
<evidence type="ECO:0000256" key="1">
    <source>
        <dbReference type="ARBA" id="ARBA00004141"/>
    </source>
</evidence>
<comment type="caution">
    <text evidence="8">The sequence shown here is derived from an EMBL/GenBank/DDBJ whole genome shotgun (WGS) entry which is preliminary data.</text>
</comment>
<evidence type="ECO:0000313" key="8">
    <source>
        <dbReference type="EMBL" id="CAE8713410.1"/>
    </source>
</evidence>
<feature type="compositionally biased region" description="Pro residues" evidence="6">
    <location>
        <begin position="187"/>
        <end position="199"/>
    </location>
</feature>
<feature type="compositionally biased region" description="Polar residues" evidence="6">
    <location>
        <begin position="119"/>
        <end position="129"/>
    </location>
</feature>
<keyword evidence="2 5" id="KW-0812">Transmembrane</keyword>
<dbReference type="InterPro" id="IPR006201">
    <property type="entry name" value="Neur_channel"/>
</dbReference>
<dbReference type="PANTHER" id="PTHR18945">
    <property type="entry name" value="NEUROTRANSMITTER GATED ION CHANNEL"/>
    <property type="match status" value="1"/>
</dbReference>
<feature type="transmembrane region" description="Helical" evidence="5">
    <location>
        <begin position="627"/>
        <end position="645"/>
    </location>
</feature>
<accession>A0A813KUH6</accession>
<organism evidence="8 9">
    <name type="scientific">Polarella glacialis</name>
    <name type="common">Dinoflagellate</name>
    <dbReference type="NCBI Taxonomy" id="89957"/>
    <lineage>
        <taxon>Eukaryota</taxon>
        <taxon>Sar</taxon>
        <taxon>Alveolata</taxon>
        <taxon>Dinophyceae</taxon>
        <taxon>Suessiales</taxon>
        <taxon>Suessiaceae</taxon>
        <taxon>Polarella</taxon>
    </lineage>
</organism>
<dbReference type="Proteomes" id="UP000626109">
    <property type="component" value="Unassembled WGS sequence"/>
</dbReference>
<dbReference type="SUPFAM" id="SSF63712">
    <property type="entry name" value="Nicotinic receptor ligand binding domain-like"/>
    <property type="match status" value="1"/>
</dbReference>
<feature type="compositionally biased region" description="Polar residues" evidence="6">
    <location>
        <begin position="201"/>
        <end position="221"/>
    </location>
</feature>
<keyword evidence="3 5" id="KW-1133">Transmembrane helix</keyword>
<dbReference type="AlphaFoldDB" id="A0A813KUH6"/>
<evidence type="ECO:0000256" key="5">
    <source>
        <dbReference type="RuleBase" id="RU000687"/>
    </source>
</evidence>
<dbReference type="InterPro" id="IPR036719">
    <property type="entry name" value="Neuro-gated_channel_TM_sf"/>
</dbReference>
<dbReference type="InterPro" id="IPR018000">
    <property type="entry name" value="Neurotransmitter_ion_chnl_CS"/>
</dbReference>
<dbReference type="InterPro" id="IPR006202">
    <property type="entry name" value="Neur_chan_lig-bd"/>
</dbReference>
<feature type="region of interest" description="Disordered" evidence="6">
    <location>
        <begin position="142"/>
        <end position="233"/>
    </location>
</feature>
<dbReference type="Pfam" id="PF02931">
    <property type="entry name" value="Neur_chan_LBD"/>
    <property type="match status" value="1"/>
</dbReference>